<proteinExistence type="predicted"/>
<evidence type="ECO:0008006" key="4">
    <source>
        <dbReference type="Google" id="ProtNLM"/>
    </source>
</evidence>
<accession>A0ABX2TEH4</accession>
<keyword evidence="1" id="KW-0732">Signal</keyword>
<dbReference type="PROSITE" id="PS51257">
    <property type="entry name" value="PROKAR_LIPOPROTEIN"/>
    <property type="match status" value="1"/>
</dbReference>
<sequence length="122" mass="12740">MAARRTTTALALLILTGCATAIAPPPRAAPDPGTLSALERFGRHPCTGRVAEVLAGLGVPGSAVTGVTYDERRYLNRERPWGYDVWVQRAGEPGALVVSVDDICVPQQVYARGGASLPGGRG</sequence>
<reference evidence="2 3" key="1">
    <citation type="submission" date="2020-05" db="EMBL/GenBank/DDBJ databases">
        <title>Azospirillum oleiclasticum sp. nov, a nitrogen-fixing and heavy crude oil-emulsifying bacterium isolated from the crude oil of Yumen Oilfield.</title>
        <authorList>
            <person name="Wu D."/>
            <person name="Cai M."/>
            <person name="Zhang X."/>
        </authorList>
    </citation>
    <scope>NUCLEOTIDE SEQUENCE [LARGE SCALE GENOMIC DNA]</scope>
    <source>
        <strain evidence="2 3">ROY-1-1-2</strain>
    </source>
</reference>
<comment type="caution">
    <text evidence="2">The sequence shown here is derived from an EMBL/GenBank/DDBJ whole genome shotgun (WGS) entry which is preliminary data.</text>
</comment>
<gene>
    <name evidence="2" type="ORF">HND93_17665</name>
</gene>
<dbReference type="EMBL" id="JABFDB010000012">
    <property type="protein sequence ID" value="NYZ21543.1"/>
    <property type="molecule type" value="Genomic_DNA"/>
</dbReference>
<feature type="signal peptide" evidence="1">
    <location>
        <begin position="1"/>
        <end position="23"/>
    </location>
</feature>
<evidence type="ECO:0000256" key="1">
    <source>
        <dbReference type="SAM" id="SignalP"/>
    </source>
</evidence>
<feature type="chain" id="PRO_5045303566" description="Lipoprotein SmpA/OmlA domain-containing protein" evidence="1">
    <location>
        <begin position="24"/>
        <end position="122"/>
    </location>
</feature>
<protein>
    <recommendedName>
        <fullName evidence="4">Lipoprotein SmpA/OmlA domain-containing protein</fullName>
    </recommendedName>
</protein>
<keyword evidence="3" id="KW-1185">Reference proteome</keyword>
<dbReference type="RefSeq" id="WP_180283318.1">
    <property type="nucleotide sequence ID" value="NZ_JABFDB010000012.1"/>
</dbReference>
<evidence type="ECO:0000313" key="3">
    <source>
        <dbReference type="Proteomes" id="UP000584642"/>
    </source>
</evidence>
<organism evidence="2 3">
    <name type="scientific">Azospirillum oleiclasticum</name>
    <dbReference type="NCBI Taxonomy" id="2735135"/>
    <lineage>
        <taxon>Bacteria</taxon>
        <taxon>Pseudomonadati</taxon>
        <taxon>Pseudomonadota</taxon>
        <taxon>Alphaproteobacteria</taxon>
        <taxon>Rhodospirillales</taxon>
        <taxon>Azospirillaceae</taxon>
        <taxon>Azospirillum</taxon>
    </lineage>
</organism>
<name>A0ABX2TEH4_9PROT</name>
<dbReference type="Proteomes" id="UP000584642">
    <property type="component" value="Unassembled WGS sequence"/>
</dbReference>
<evidence type="ECO:0000313" key="2">
    <source>
        <dbReference type="EMBL" id="NYZ21543.1"/>
    </source>
</evidence>